<feature type="non-terminal residue" evidence="7">
    <location>
        <position position="198"/>
    </location>
</feature>
<dbReference type="InterPro" id="IPR006657">
    <property type="entry name" value="MoPterin_dinucl-bd_dom"/>
</dbReference>
<comment type="caution">
    <text evidence="7">The sequence shown here is derived from an EMBL/GenBank/DDBJ whole genome shotgun (WGS) entry which is preliminary data.</text>
</comment>
<keyword evidence="1" id="KW-0004">4Fe-4S</keyword>
<keyword evidence="1" id="KW-0411">Iron-sulfur</keyword>
<evidence type="ECO:0000256" key="1">
    <source>
        <dbReference type="ARBA" id="ARBA00022485"/>
    </source>
</evidence>
<proteinExistence type="predicted"/>
<dbReference type="SUPFAM" id="SSF50692">
    <property type="entry name" value="ADC-like"/>
    <property type="match status" value="1"/>
</dbReference>
<sequence>VSTNIVPTGDPDPDSSGKRPVGVVVDGEVRRGFPTPSGKLEFFSKTLAEWGWRDQAIPNYVKSHIHPDMLESNQMVLISTFRLPVQIHTRSANSKWLDEIAHTNPVWINPIDAERLSIKETDLIRVNSEIGYFVAKPWITQGIRPGVVACSHHMGRWKFSDATNSLTMRRVELDSEGLSDIYFRSHLQAVFSSDPDTS</sequence>
<feature type="non-terminal residue" evidence="7">
    <location>
        <position position="1"/>
    </location>
</feature>
<evidence type="ECO:0000256" key="4">
    <source>
        <dbReference type="ARBA" id="ARBA00023002"/>
    </source>
</evidence>
<dbReference type="PANTHER" id="PTHR43742:SF9">
    <property type="entry name" value="TETRATHIONATE REDUCTASE SUBUNIT A"/>
    <property type="match status" value="1"/>
</dbReference>
<evidence type="ECO:0000259" key="6">
    <source>
        <dbReference type="Pfam" id="PF01568"/>
    </source>
</evidence>
<feature type="domain" description="Molybdopterin dinucleotide-binding" evidence="6">
    <location>
        <begin position="79"/>
        <end position="171"/>
    </location>
</feature>
<keyword evidence="1" id="KW-0479">Metal-binding</keyword>
<dbReference type="EMBL" id="AUZX01014149">
    <property type="protein sequence ID" value="EQD32886.1"/>
    <property type="molecule type" value="Genomic_DNA"/>
</dbReference>
<dbReference type="Pfam" id="PF01568">
    <property type="entry name" value="Molydop_binding"/>
    <property type="match status" value="1"/>
</dbReference>
<dbReference type="InterPro" id="IPR050612">
    <property type="entry name" value="Prok_Mopterin_Oxidored"/>
</dbReference>
<evidence type="ECO:0000256" key="5">
    <source>
        <dbReference type="SAM" id="MobiDB-lite"/>
    </source>
</evidence>
<dbReference type="PANTHER" id="PTHR43742">
    <property type="entry name" value="TRIMETHYLAMINE-N-OXIDE REDUCTASE"/>
    <property type="match status" value="1"/>
</dbReference>
<keyword evidence="3" id="KW-0732">Signal</keyword>
<reference evidence="7" key="1">
    <citation type="submission" date="2013-08" db="EMBL/GenBank/DDBJ databases">
        <authorList>
            <person name="Mendez C."/>
            <person name="Richter M."/>
            <person name="Ferrer M."/>
            <person name="Sanchez J."/>
        </authorList>
    </citation>
    <scope>NUCLEOTIDE SEQUENCE</scope>
</reference>
<name>T0YC96_9ZZZZ</name>
<gene>
    <name evidence="7" type="ORF">B1A_19175</name>
</gene>
<keyword evidence="1" id="KW-0408">Iron</keyword>
<feature type="region of interest" description="Disordered" evidence="5">
    <location>
        <begin position="1"/>
        <end position="20"/>
    </location>
</feature>
<dbReference type="GO" id="GO:0051539">
    <property type="term" value="F:4 iron, 4 sulfur cluster binding"/>
    <property type="evidence" value="ECO:0007669"/>
    <property type="project" value="UniProtKB-KW"/>
</dbReference>
<evidence type="ECO:0000256" key="3">
    <source>
        <dbReference type="ARBA" id="ARBA00022729"/>
    </source>
</evidence>
<keyword evidence="4" id="KW-0560">Oxidoreductase</keyword>
<protein>
    <submittedName>
        <fullName evidence="7">Molybdopterin dinucleotide-binding region domain protein</fullName>
    </submittedName>
</protein>
<dbReference type="InterPro" id="IPR009010">
    <property type="entry name" value="Asp_de-COase-like_dom_sf"/>
</dbReference>
<dbReference type="AlphaFoldDB" id="T0YC96"/>
<dbReference type="Gene3D" id="2.40.40.20">
    <property type="match status" value="1"/>
</dbReference>
<keyword evidence="2" id="KW-0500">Molybdenum</keyword>
<reference evidence="7" key="2">
    <citation type="journal article" date="2014" name="ISME J.">
        <title>Microbial stratification in low pH oxic and suboxic macroscopic growths along an acid mine drainage.</title>
        <authorList>
            <person name="Mendez-Garcia C."/>
            <person name="Mesa V."/>
            <person name="Sprenger R.R."/>
            <person name="Richter M."/>
            <person name="Diez M.S."/>
            <person name="Solano J."/>
            <person name="Bargiela R."/>
            <person name="Golyshina O.V."/>
            <person name="Manteca A."/>
            <person name="Ramos J.L."/>
            <person name="Gallego J.R."/>
            <person name="Llorente I."/>
            <person name="Martins Dos Santos V.A."/>
            <person name="Jensen O.N."/>
            <person name="Pelaez A.I."/>
            <person name="Sanchez J."/>
            <person name="Ferrer M."/>
        </authorList>
    </citation>
    <scope>NUCLEOTIDE SEQUENCE</scope>
</reference>
<evidence type="ECO:0000313" key="7">
    <source>
        <dbReference type="EMBL" id="EQD32886.1"/>
    </source>
</evidence>
<accession>T0YC96</accession>
<evidence type="ECO:0000256" key="2">
    <source>
        <dbReference type="ARBA" id="ARBA00022505"/>
    </source>
</evidence>
<dbReference type="GO" id="GO:0043546">
    <property type="term" value="F:molybdopterin cofactor binding"/>
    <property type="evidence" value="ECO:0007669"/>
    <property type="project" value="InterPro"/>
</dbReference>
<dbReference type="GO" id="GO:0016491">
    <property type="term" value="F:oxidoreductase activity"/>
    <property type="evidence" value="ECO:0007669"/>
    <property type="project" value="UniProtKB-KW"/>
</dbReference>
<organism evidence="7">
    <name type="scientific">mine drainage metagenome</name>
    <dbReference type="NCBI Taxonomy" id="410659"/>
    <lineage>
        <taxon>unclassified sequences</taxon>
        <taxon>metagenomes</taxon>
        <taxon>ecological metagenomes</taxon>
    </lineage>
</organism>